<comment type="caution">
    <text evidence="2">The sequence shown here is derived from an EMBL/GenBank/DDBJ whole genome shotgun (WGS) entry which is preliminary data.</text>
</comment>
<accession>A0AAE1WPV1</accession>
<dbReference type="InterPro" id="IPR021109">
    <property type="entry name" value="Peptidase_aspartic_dom_sf"/>
</dbReference>
<sequence length="363" mass="40808">MTRGEEENKDEGPSKKLKTDFKDKRPAWQRVNTVYKPLVVPITQALMAVEGKGLLSRPRTYKDGPQRPKSDKFCQFHNDYGHTTEKCRHLKNEIERPIQNSYLQDTTHGNDALVIRALLANYEIKCVFIDSGSSADIFFGKAYDQMQLGDATLEAVDTSLHGFAGEIVHLRGMVSLPLTIETTPLRKTCLLMFLVVDIPSTYNVILGREKHKAFRAIISTYNMKIKFPIIEGVGEAQADALQARKCYVEAIKRGKKRRTEDSPETENPNERGKDPVPSPKPNNEIPATVQPVEELLTIELTLGNSGEITKIGSKMTEDVQDQAVECIRRNKDMFAWTPQDLEGIDPSVVAHHLNLDPNVKPVK</sequence>
<dbReference type="AlphaFoldDB" id="A0AAE1WPV1"/>
<feature type="region of interest" description="Disordered" evidence="1">
    <location>
        <begin position="253"/>
        <end position="286"/>
    </location>
</feature>
<dbReference type="Gene3D" id="2.40.70.10">
    <property type="entry name" value="Acid Proteases"/>
    <property type="match status" value="1"/>
</dbReference>
<evidence type="ECO:0000256" key="1">
    <source>
        <dbReference type="SAM" id="MobiDB-lite"/>
    </source>
</evidence>
<dbReference type="PANTHER" id="PTHR33240:SF8">
    <property type="entry name" value="OS03G0439900 PROTEIN"/>
    <property type="match status" value="1"/>
</dbReference>
<reference evidence="2" key="1">
    <citation type="submission" date="2020-06" db="EMBL/GenBank/DDBJ databases">
        <authorList>
            <person name="Li T."/>
            <person name="Hu X."/>
            <person name="Zhang T."/>
            <person name="Song X."/>
            <person name="Zhang H."/>
            <person name="Dai N."/>
            <person name="Sheng W."/>
            <person name="Hou X."/>
            <person name="Wei L."/>
        </authorList>
    </citation>
    <scope>NUCLEOTIDE SEQUENCE</scope>
    <source>
        <strain evidence="2">K16</strain>
        <tissue evidence="2">Leaf</tissue>
    </source>
</reference>
<evidence type="ECO:0000313" key="3">
    <source>
        <dbReference type="Proteomes" id="UP001289374"/>
    </source>
</evidence>
<dbReference type="EMBL" id="JACGWL010000008">
    <property type="protein sequence ID" value="KAK4397345.1"/>
    <property type="molecule type" value="Genomic_DNA"/>
</dbReference>
<organism evidence="2 3">
    <name type="scientific">Sesamum angolense</name>
    <dbReference type="NCBI Taxonomy" id="2727404"/>
    <lineage>
        <taxon>Eukaryota</taxon>
        <taxon>Viridiplantae</taxon>
        <taxon>Streptophyta</taxon>
        <taxon>Embryophyta</taxon>
        <taxon>Tracheophyta</taxon>
        <taxon>Spermatophyta</taxon>
        <taxon>Magnoliopsida</taxon>
        <taxon>eudicotyledons</taxon>
        <taxon>Gunneridae</taxon>
        <taxon>Pentapetalae</taxon>
        <taxon>asterids</taxon>
        <taxon>lamiids</taxon>
        <taxon>Lamiales</taxon>
        <taxon>Pedaliaceae</taxon>
        <taxon>Sesamum</taxon>
    </lineage>
</organism>
<keyword evidence="3" id="KW-1185">Reference proteome</keyword>
<evidence type="ECO:0000313" key="2">
    <source>
        <dbReference type="EMBL" id="KAK4397345.1"/>
    </source>
</evidence>
<dbReference type="PANTHER" id="PTHR33240">
    <property type="entry name" value="OS08G0508500 PROTEIN"/>
    <property type="match status" value="1"/>
</dbReference>
<gene>
    <name evidence="2" type="ORF">Sango_1571100</name>
</gene>
<dbReference type="Proteomes" id="UP001289374">
    <property type="component" value="Unassembled WGS sequence"/>
</dbReference>
<evidence type="ECO:0008006" key="4">
    <source>
        <dbReference type="Google" id="ProtNLM"/>
    </source>
</evidence>
<name>A0AAE1WPV1_9LAMI</name>
<proteinExistence type="predicted"/>
<feature type="region of interest" description="Disordered" evidence="1">
    <location>
        <begin position="1"/>
        <end position="23"/>
    </location>
</feature>
<reference evidence="2" key="2">
    <citation type="journal article" date="2024" name="Plant">
        <title>Genomic evolution and insights into agronomic trait innovations of Sesamum species.</title>
        <authorList>
            <person name="Miao H."/>
            <person name="Wang L."/>
            <person name="Qu L."/>
            <person name="Liu H."/>
            <person name="Sun Y."/>
            <person name="Le M."/>
            <person name="Wang Q."/>
            <person name="Wei S."/>
            <person name="Zheng Y."/>
            <person name="Lin W."/>
            <person name="Duan Y."/>
            <person name="Cao H."/>
            <person name="Xiong S."/>
            <person name="Wang X."/>
            <person name="Wei L."/>
            <person name="Li C."/>
            <person name="Ma Q."/>
            <person name="Ju M."/>
            <person name="Zhao R."/>
            <person name="Li G."/>
            <person name="Mu C."/>
            <person name="Tian Q."/>
            <person name="Mei H."/>
            <person name="Zhang T."/>
            <person name="Gao T."/>
            <person name="Zhang H."/>
        </authorList>
    </citation>
    <scope>NUCLEOTIDE SEQUENCE</scope>
    <source>
        <strain evidence="2">K16</strain>
    </source>
</reference>
<protein>
    <recommendedName>
        <fullName evidence="4">Reverse transcriptase domain-containing protein</fullName>
    </recommendedName>
</protein>